<evidence type="ECO:0000313" key="2">
    <source>
        <dbReference type="EMBL" id="CAE0409061.1"/>
    </source>
</evidence>
<feature type="region of interest" description="Disordered" evidence="1">
    <location>
        <begin position="90"/>
        <end position="115"/>
    </location>
</feature>
<reference evidence="2" key="1">
    <citation type="submission" date="2021-01" db="EMBL/GenBank/DDBJ databases">
        <authorList>
            <person name="Corre E."/>
            <person name="Pelletier E."/>
            <person name="Niang G."/>
            <person name="Scheremetjew M."/>
            <person name="Finn R."/>
            <person name="Kale V."/>
            <person name="Holt S."/>
            <person name="Cochrane G."/>
            <person name="Meng A."/>
            <person name="Brown T."/>
            <person name="Cohen L."/>
        </authorList>
    </citation>
    <scope>NUCLEOTIDE SEQUENCE</scope>
    <source>
        <strain evidence="2">CCMP127</strain>
    </source>
</reference>
<gene>
    <name evidence="2" type="ORF">ACOF00016_LOCUS6747</name>
</gene>
<accession>A0A7S3P6U6</accession>
<organism evidence="2">
    <name type="scientific">Amphora coffeiformis</name>
    <dbReference type="NCBI Taxonomy" id="265554"/>
    <lineage>
        <taxon>Eukaryota</taxon>
        <taxon>Sar</taxon>
        <taxon>Stramenopiles</taxon>
        <taxon>Ochrophyta</taxon>
        <taxon>Bacillariophyta</taxon>
        <taxon>Bacillariophyceae</taxon>
        <taxon>Bacillariophycidae</taxon>
        <taxon>Thalassiophysales</taxon>
        <taxon>Catenulaceae</taxon>
        <taxon>Amphora</taxon>
    </lineage>
</organism>
<dbReference type="AlphaFoldDB" id="A0A7S3P6U6"/>
<feature type="region of interest" description="Disordered" evidence="1">
    <location>
        <begin position="279"/>
        <end position="322"/>
    </location>
</feature>
<dbReference type="EMBL" id="HBIM01007951">
    <property type="protein sequence ID" value="CAE0409061.1"/>
    <property type="molecule type" value="Transcribed_RNA"/>
</dbReference>
<name>A0A7S3P6U6_9STRA</name>
<sequence>MDRPYPHGLDDGGRSRDNGRAHPSPNGRSALRNGNDAGHPPSPRLLYDSNGSPNNSFYHKPHNIIERGTSSPTSVAALYDLPLSRRPSLLYTHTDTNSRSSSRSASPDSLGYRNHDSRNDFHYHYNHEWRTSSSNLKLPPRTSPGAQWTSNANAISAATASNLLLTVPSSASLVQQHPILPNMMNNPALAYVEISPGVKVRLRGSQETKACIAQDFYIPTMCTSCRLDPLFCIMDANYVVCPVCRVVQPLEGGADMEYQGGVGLGFDFDTLLQWQTEARRQRQPLQQQQQQQQQASSSSPTAVAAAAATAAAPAPAPATSRW</sequence>
<feature type="compositionally biased region" description="Basic and acidic residues" evidence="1">
    <location>
        <begin position="1"/>
        <end position="20"/>
    </location>
</feature>
<protein>
    <submittedName>
        <fullName evidence="2">Uncharacterized protein</fullName>
    </submittedName>
</protein>
<evidence type="ECO:0000256" key="1">
    <source>
        <dbReference type="SAM" id="MobiDB-lite"/>
    </source>
</evidence>
<proteinExistence type="predicted"/>
<feature type="region of interest" description="Disordered" evidence="1">
    <location>
        <begin position="1"/>
        <end position="69"/>
    </location>
</feature>
<feature type="compositionally biased region" description="Low complexity" evidence="1">
    <location>
        <begin position="283"/>
        <end position="322"/>
    </location>
</feature>